<dbReference type="EMBL" id="GBXM01071056">
    <property type="protein sequence ID" value="JAH37521.1"/>
    <property type="molecule type" value="Transcribed_RNA"/>
</dbReference>
<name>A0A0E9S8D1_ANGAN</name>
<proteinExistence type="predicted"/>
<organism evidence="1">
    <name type="scientific">Anguilla anguilla</name>
    <name type="common">European freshwater eel</name>
    <name type="synonym">Muraena anguilla</name>
    <dbReference type="NCBI Taxonomy" id="7936"/>
    <lineage>
        <taxon>Eukaryota</taxon>
        <taxon>Metazoa</taxon>
        <taxon>Chordata</taxon>
        <taxon>Craniata</taxon>
        <taxon>Vertebrata</taxon>
        <taxon>Euteleostomi</taxon>
        <taxon>Actinopterygii</taxon>
        <taxon>Neopterygii</taxon>
        <taxon>Teleostei</taxon>
        <taxon>Anguilliformes</taxon>
        <taxon>Anguillidae</taxon>
        <taxon>Anguilla</taxon>
    </lineage>
</organism>
<reference evidence="1" key="2">
    <citation type="journal article" date="2015" name="Fish Shellfish Immunol.">
        <title>Early steps in the European eel (Anguilla anguilla)-Vibrio vulnificus interaction in the gills: Role of the RtxA13 toxin.</title>
        <authorList>
            <person name="Callol A."/>
            <person name="Pajuelo D."/>
            <person name="Ebbesson L."/>
            <person name="Teles M."/>
            <person name="MacKenzie S."/>
            <person name="Amaro C."/>
        </authorList>
    </citation>
    <scope>NUCLEOTIDE SEQUENCE</scope>
</reference>
<protein>
    <submittedName>
        <fullName evidence="1">Uncharacterized protein</fullName>
    </submittedName>
</protein>
<dbReference type="AlphaFoldDB" id="A0A0E9S8D1"/>
<evidence type="ECO:0000313" key="1">
    <source>
        <dbReference type="EMBL" id="JAH37521.1"/>
    </source>
</evidence>
<accession>A0A0E9S8D1</accession>
<sequence>MTRSTGLFVRVPASGAWSSHAKP</sequence>
<reference evidence="1" key="1">
    <citation type="submission" date="2014-11" db="EMBL/GenBank/DDBJ databases">
        <authorList>
            <person name="Amaro Gonzalez C."/>
        </authorList>
    </citation>
    <scope>NUCLEOTIDE SEQUENCE</scope>
</reference>